<sequence>MNWQVKLLHLVLTQCIWESHGELIQLSFAQRPSNDNAREVQLTAYHKLSHFERGFLLEKLHNCKRRLYFLSNPFGSHNTALLFELAVWISRFTHDYMFVH</sequence>
<proteinExistence type="predicted"/>
<feature type="signal peptide" evidence="1">
    <location>
        <begin position="1"/>
        <end position="21"/>
    </location>
</feature>
<keyword evidence="1" id="KW-0732">Signal</keyword>
<organism evidence="2 3">
    <name type="scientific">Trichonephila clavata</name>
    <name type="common">Joro spider</name>
    <name type="synonym">Nephila clavata</name>
    <dbReference type="NCBI Taxonomy" id="2740835"/>
    <lineage>
        <taxon>Eukaryota</taxon>
        <taxon>Metazoa</taxon>
        <taxon>Ecdysozoa</taxon>
        <taxon>Arthropoda</taxon>
        <taxon>Chelicerata</taxon>
        <taxon>Arachnida</taxon>
        <taxon>Araneae</taxon>
        <taxon>Araneomorphae</taxon>
        <taxon>Entelegynae</taxon>
        <taxon>Araneoidea</taxon>
        <taxon>Nephilidae</taxon>
        <taxon>Trichonephila</taxon>
    </lineage>
</organism>
<dbReference type="AlphaFoldDB" id="A0A8X6J843"/>
<keyword evidence="3" id="KW-1185">Reference proteome</keyword>
<dbReference type="EMBL" id="BMAO01038368">
    <property type="protein sequence ID" value="GFR24420.1"/>
    <property type="molecule type" value="Genomic_DNA"/>
</dbReference>
<evidence type="ECO:0000256" key="1">
    <source>
        <dbReference type="SAM" id="SignalP"/>
    </source>
</evidence>
<evidence type="ECO:0000313" key="2">
    <source>
        <dbReference type="EMBL" id="GFR24420.1"/>
    </source>
</evidence>
<gene>
    <name evidence="2" type="ORF">TNCT_603341</name>
</gene>
<evidence type="ECO:0000313" key="3">
    <source>
        <dbReference type="Proteomes" id="UP000887116"/>
    </source>
</evidence>
<protein>
    <recommendedName>
        <fullName evidence="4">Secreted protein</fullName>
    </recommendedName>
</protein>
<comment type="caution">
    <text evidence="2">The sequence shown here is derived from an EMBL/GenBank/DDBJ whole genome shotgun (WGS) entry which is preliminary data.</text>
</comment>
<evidence type="ECO:0008006" key="4">
    <source>
        <dbReference type="Google" id="ProtNLM"/>
    </source>
</evidence>
<reference evidence="2" key="1">
    <citation type="submission" date="2020-07" db="EMBL/GenBank/DDBJ databases">
        <title>Multicomponent nature underlies the extraordinary mechanical properties of spider dragline silk.</title>
        <authorList>
            <person name="Kono N."/>
            <person name="Nakamura H."/>
            <person name="Mori M."/>
            <person name="Yoshida Y."/>
            <person name="Ohtoshi R."/>
            <person name="Malay A.D."/>
            <person name="Moran D.A.P."/>
            <person name="Tomita M."/>
            <person name="Numata K."/>
            <person name="Arakawa K."/>
        </authorList>
    </citation>
    <scope>NUCLEOTIDE SEQUENCE</scope>
</reference>
<feature type="chain" id="PRO_5036491573" description="Secreted protein" evidence="1">
    <location>
        <begin position="22"/>
        <end position="100"/>
    </location>
</feature>
<dbReference type="Proteomes" id="UP000887116">
    <property type="component" value="Unassembled WGS sequence"/>
</dbReference>
<name>A0A8X6J843_TRICU</name>
<accession>A0A8X6J843</accession>